<name>A0A6J4RHB6_9ACTN</name>
<feature type="non-terminal residue" evidence="2">
    <location>
        <position position="59"/>
    </location>
</feature>
<gene>
    <name evidence="2" type="ORF">AVDCRST_MAG65-959</name>
</gene>
<dbReference type="EMBL" id="CADCVL010000160">
    <property type="protein sequence ID" value="CAA9473797.1"/>
    <property type="molecule type" value="Genomic_DNA"/>
</dbReference>
<feature type="compositionally biased region" description="Basic and acidic residues" evidence="1">
    <location>
        <begin position="18"/>
        <end position="59"/>
    </location>
</feature>
<sequence length="59" mass="6579">MQLTRDSAIDSAPAWSPDGRRLAWESTRDATEREIHVMDADGSDVRRLTTNDVHDEGPA</sequence>
<accession>A0A6J4RHB6</accession>
<dbReference type="Pfam" id="PF07676">
    <property type="entry name" value="PD40"/>
    <property type="match status" value="1"/>
</dbReference>
<dbReference type="AlphaFoldDB" id="A0A6J4RHB6"/>
<reference evidence="2" key="1">
    <citation type="submission" date="2020-02" db="EMBL/GenBank/DDBJ databases">
        <authorList>
            <person name="Meier V. D."/>
        </authorList>
    </citation>
    <scope>NUCLEOTIDE SEQUENCE</scope>
    <source>
        <strain evidence="2">AVDCRST_MAG65</strain>
    </source>
</reference>
<dbReference type="InterPro" id="IPR011042">
    <property type="entry name" value="6-blade_b-propeller_TolB-like"/>
</dbReference>
<proteinExistence type="predicted"/>
<dbReference type="InterPro" id="IPR011659">
    <property type="entry name" value="WD40"/>
</dbReference>
<feature type="region of interest" description="Disordered" evidence="1">
    <location>
        <begin position="1"/>
        <end position="59"/>
    </location>
</feature>
<dbReference type="Gene3D" id="2.120.10.30">
    <property type="entry name" value="TolB, C-terminal domain"/>
    <property type="match status" value="1"/>
</dbReference>
<evidence type="ECO:0000256" key="1">
    <source>
        <dbReference type="SAM" id="MobiDB-lite"/>
    </source>
</evidence>
<dbReference type="SUPFAM" id="SSF82171">
    <property type="entry name" value="DPP6 N-terminal domain-like"/>
    <property type="match status" value="1"/>
</dbReference>
<evidence type="ECO:0000313" key="2">
    <source>
        <dbReference type="EMBL" id="CAA9473797.1"/>
    </source>
</evidence>
<protein>
    <submittedName>
        <fullName evidence="2">Tol-Pal system beta propeller repeat protein TolB</fullName>
    </submittedName>
</protein>
<organism evidence="2">
    <name type="scientific">uncultured Solirubrobacteraceae bacterium</name>
    <dbReference type="NCBI Taxonomy" id="1162706"/>
    <lineage>
        <taxon>Bacteria</taxon>
        <taxon>Bacillati</taxon>
        <taxon>Actinomycetota</taxon>
        <taxon>Thermoleophilia</taxon>
        <taxon>Solirubrobacterales</taxon>
        <taxon>Solirubrobacteraceae</taxon>
        <taxon>environmental samples</taxon>
    </lineage>
</organism>